<keyword evidence="2" id="KW-1185">Reference proteome</keyword>
<dbReference type="Proteomes" id="UP001597349">
    <property type="component" value="Unassembled WGS sequence"/>
</dbReference>
<accession>A0ABW4WKX3</accession>
<gene>
    <name evidence="1" type="ORF">ACFSQT_28130</name>
</gene>
<evidence type="ECO:0000313" key="1">
    <source>
        <dbReference type="EMBL" id="MFD2056806.1"/>
    </source>
</evidence>
<comment type="caution">
    <text evidence="1">The sequence shown here is derived from an EMBL/GenBank/DDBJ whole genome shotgun (WGS) entry which is preliminary data.</text>
</comment>
<proteinExistence type="predicted"/>
<dbReference type="EMBL" id="JBHUGY010000047">
    <property type="protein sequence ID" value="MFD2056806.1"/>
    <property type="molecule type" value="Genomic_DNA"/>
</dbReference>
<name>A0ABW4WKX3_9HYPH</name>
<reference evidence="2" key="1">
    <citation type="journal article" date="2019" name="Int. J. Syst. Evol. Microbiol.">
        <title>The Global Catalogue of Microorganisms (GCM) 10K type strain sequencing project: providing services to taxonomists for standard genome sequencing and annotation.</title>
        <authorList>
            <consortium name="The Broad Institute Genomics Platform"/>
            <consortium name="The Broad Institute Genome Sequencing Center for Infectious Disease"/>
            <person name="Wu L."/>
            <person name="Ma J."/>
        </authorList>
    </citation>
    <scope>NUCLEOTIDE SEQUENCE [LARGE SCALE GENOMIC DNA]</scope>
    <source>
        <strain evidence="2">CGMCC 1.16226</strain>
    </source>
</reference>
<organism evidence="1 2">
    <name type="scientific">Mesorhizobium calcicola</name>
    <dbReference type="NCBI Taxonomy" id="1300310"/>
    <lineage>
        <taxon>Bacteria</taxon>
        <taxon>Pseudomonadati</taxon>
        <taxon>Pseudomonadota</taxon>
        <taxon>Alphaproteobacteria</taxon>
        <taxon>Hyphomicrobiales</taxon>
        <taxon>Phyllobacteriaceae</taxon>
        <taxon>Mesorhizobium</taxon>
    </lineage>
</organism>
<dbReference type="RefSeq" id="WP_379024254.1">
    <property type="nucleotide sequence ID" value="NZ_JBHUGY010000047.1"/>
</dbReference>
<protein>
    <submittedName>
        <fullName evidence="1">Uncharacterized protein</fullName>
    </submittedName>
</protein>
<evidence type="ECO:0000313" key="2">
    <source>
        <dbReference type="Proteomes" id="UP001597349"/>
    </source>
</evidence>
<sequence length="66" mass="7043">MRSTIAAKDKNAASGLSLPQCEELLSYAIDRLCIASSLSPHDRAKLASAAAILKQIREALEEHAGH</sequence>